<dbReference type="InterPro" id="IPR036465">
    <property type="entry name" value="vWFA_dom_sf"/>
</dbReference>
<feature type="domain" description="VWFA" evidence="2">
    <location>
        <begin position="69"/>
        <end position="304"/>
    </location>
</feature>
<dbReference type="Gene3D" id="3.40.50.410">
    <property type="entry name" value="von Willebrand factor, type A domain"/>
    <property type="match status" value="1"/>
</dbReference>
<feature type="non-terminal residue" evidence="3">
    <location>
        <position position="1934"/>
    </location>
</feature>
<dbReference type="NCBIfam" id="TIGR04226">
    <property type="entry name" value="RrgB_K2N_iso_D2"/>
    <property type="match status" value="8"/>
</dbReference>
<feature type="region of interest" description="Disordered" evidence="1">
    <location>
        <begin position="1612"/>
        <end position="1632"/>
    </location>
</feature>
<dbReference type="InterPro" id="IPR026466">
    <property type="entry name" value="Fim_isopep_form_D2_dom"/>
</dbReference>
<evidence type="ECO:0000259" key="2">
    <source>
        <dbReference type="PROSITE" id="PS50234"/>
    </source>
</evidence>
<dbReference type="EMBL" id="JBHRZV010000033">
    <property type="protein sequence ID" value="MFC3927957.1"/>
    <property type="molecule type" value="Genomic_DNA"/>
</dbReference>
<feature type="compositionally biased region" description="Basic and acidic residues" evidence="1">
    <location>
        <begin position="1614"/>
        <end position="1624"/>
    </location>
</feature>
<accession>A0ABV8CV39</accession>
<gene>
    <name evidence="3" type="ORF">ACFORF_04970</name>
</gene>
<protein>
    <submittedName>
        <fullName evidence="3">Isopeptide-forming domain-containing fimbrial protein</fullName>
    </submittedName>
</protein>
<dbReference type="SUPFAM" id="SSF53300">
    <property type="entry name" value="vWA-like"/>
    <property type="match status" value="1"/>
</dbReference>
<reference evidence="4" key="1">
    <citation type="journal article" date="2019" name="Int. J. Syst. Evol. Microbiol.">
        <title>The Global Catalogue of Microorganisms (GCM) 10K type strain sequencing project: providing services to taxonomists for standard genome sequencing and annotation.</title>
        <authorList>
            <consortium name="The Broad Institute Genomics Platform"/>
            <consortium name="The Broad Institute Genome Sequencing Center for Infectious Disease"/>
            <person name="Wu L."/>
            <person name="Ma J."/>
        </authorList>
    </citation>
    <scope>NUCLEOTIDE SEQUENCE [LARGE SCALE GENOMIC DNA]</scope>
    <source>
        <strain evidence="4">CCUG 67170</strain>
    </source>
</reference>
<name>A0ABV8CV39_9STRE</name>
<feature type="region of interest" description="Disordered" evidence="1">
    <location>
        <begin position="1903"/>
        <end position="1934"/>
    </location>
</feature>
<feature type="region of interest" description="Disordered" evidence="1">
    <location>
        <begin position="1748"/>
        <end position="1785"/>
    </location>
</feature>
<comment type="caution">
    <text evidence="3">The sequence shown here is derived from an EMBL/GenBank/DDBJ whole genome shotgun (WGS) entry which is preliminary data.</text>
</comment>
<dbReference type="Proteomes" id="UP001595807">
    <property type="component" value="Unassembled WGS sequence"/>
</dbReference>
<feature type="region of interest" description="Disordered" evidence="1">
    <location>
        <begin position="485"/>
        <end position="505"/>
    </location>
</feature>
<dbReference type="Gene3D" id="2.60.40.740">
    <property type="match status" value="8"/>
</dbReference>
<dbReference type="InterPro" id="IPR002035">
    <property type="entry name" value="VWF_A"/>
</dbReference>
<evidence type="ECO:0000313" key="3">
    <source>
        <dbReference type="EMBL" id="MFC3927957.1"/>
    </source>
</evidence>
<evidence type="ECO:0000256" key="1">
    <source>
        <dbReference type="SAM" id="MobiDB-lite"/>
    </source>
</evidence>
<sequence>MKRKLIKFLGMLFTFGIALPVTLLSLYDVASAVDTTTTTSEPVISRNGCQRVIETTEEVKWELPRQPIDLVILQDTSGSFKNTIANINAALTTLTTPVSAADYKHEDPKLIFTDNPDTTDRVMIATYQGLDTVRRYRGNDFSDSASYTLDAGTYGYNKTSLISNQAQLKSFIDQRLNKAAAEGGTPTVPAIDDAVRDYLAAKQAAGHNDKRKTVFLLITDGVANGYRDTNGTEVFIDESDYRWGLIAKTYGFDRQDTNGNWYTTDSSKLTGLTNGKDYTTYVNNGYYYYYFNYAEGAQDFVKRSKELVDRGTRLKAELGENSDVVIGFWEDKPNFVVAQQYGKGYEQDYLTAYNIQTGESRSVRQTFQDSLKTMSSGVKENPVTGEKVDLYVNEQGNVDLFAQKVLKAVAAAMVRENVEGDFTVTDGYTVDAVRINNKTVVEEPTDLTKQIRGTVKQVGNKVTISVPESVFNPGNNNFEYDLSKQTESENVSEDDEVDPSDDYTPAKETITIPQLTGKFKVGNYETAEIGGKTPTTREVEEIKYCYPSSTKTITDQDTSNDAGTIDDPLKLSKKPAYGANLTAADETFTYTVNYRFNNSPYEWKENAMLVDPLDYRFEVVDAKVEDLSGFNLNYKVEQVTQKDAKGNDRTVVYAKIPEKKGTKAEDKGPYDGLVMKQARLVVTVKLKAEYREQGTKAYSEILNLNKKYGISNQASIMWNGGSTPNNDEHATKYADDGKTVVSKSTMRNSNAVYVKPPVVTEIEKAVNNAEHYDLKEQAEEFEYAVTVPWPGLVDSFKIEDQVVSELEIVEGSETVSIGAKDYTSRAKPTIEDNKITVDFGNASKIKALNSLVEKDYDKDPSQEMNIVLKFKAKIRSGADVSKYTKNGVIKIPNTADVTLNGNKPITSNEVTVTPPKPTEPEIKKTINGSLNNLVTFDDLPYTYNIVTDIPTDIATYKKFVIKDTLDSNLVIAGDVTIKDEATAALFDIKTEGQLVTATVKEGKFADLAKLSNVELIIPAKVKVGVIGTTIENKASVDFTNSKDEEKTKETDPVTVTPPTPTKKINKELDHLDIENEGRYVYNVTVKLPTDIGSYKSFVISDELNKELSFFVKDGAVEKATISGAAADFFTVEQSGQTVTATIKDFEAAAAFAGQEVELVIPASINKDVKTVNIPNVAKINYTDSKNVKGEKPTNKVTVTPPGELPKPVKTVDTKDALTLDTMNQVFTYDVTVTVPENTTGYTKFELTDDLVDILTITETKFEAGTVTSPADANAASGKVVASIPVEKLAEFAGKEVTLTIKAKIKDGTTAEALKPFLNADGAIPNKANLSVGDKPGQNKDSNEVPVTPPSEDPTVEKKINKTETHLDTATETNYNYNITTKLPLDITAYKKFVITDELDQDLAIQGTPVITGDAARFFDVKVEGQVVTATMKDFANAGELATKEVELVISAQIRKGVTRQEIPNTAKVTYTNKSGNDGEKETKPVTVTPPGEDPTVEKKINGTLEHLDTLNEAPYTYNITAKLPVDITSYKKFVISDEVNGEIAVAGANVLGDAAKFFDVKVEGQTVTATMKDFKDAKALAGKPVELVITAHIKPGVTTAKIPNTAKITYQNKSHVDGTPDTTKDTPPVTVTPPPLTKKINDKLDSLDIENKKDYNYNIKTVVPGNIAKYKSYVIVDTLDKDLEAKSAKIVGDAAKFFDVKVEGQVVTATIKDFKAAAAIAGQEVELVIVSQVRAGVTRQNIPNTAKITFSNTPIVDGEEDPDGETPPKDTPPTPPVTVTPPGEDPTVEKKINGTLEHLDTLNEAPYTYNIKTTLPVDITSYKKLVISDSVNGDIAVVDADVLGDAAKFFDVAVDGQNVTATMKDFANAKDLAGKEVELVITAHIKAGVTTAKIPNTATVSYQNKSHVDGTPDTTKDTPPVTVTPPPLTKKIND</sequence>
<evidence type="ECO:0000313" key="4">
    <source>
        <dbReference type="Proteomes" id="UP001595807"/>
    </source>
</evidence>
<feature type="region of interest" description="Disordered" evidence="1">
    <location>
        <begin position="1469"/>
        <end position="1495"/>
    </location>
</feature>
<feature type="region of interest" description="Disordered" evidence="1">
    <location>
        <begin position="1325"/>
        <end position="1355"/>
    </location>
</feature>
<feature type="compositionally biased region" description="Basic and acidic residues" evidence="1">
    <location>
        <begin position="1906"/>
        <end position="1916"/>
    </location>
</feature>
<dbReference type="PROSITE" id="PS50234">
    <property type="entry name" value="VWFA"/>
    <property type="match status" value="1"/>
</dbReference>
<feature type="compositionally biased region" description="Pro residues" evidence="1">
    <location>
        <begin position="1769"/>
        <end position="1779"/>
    </location>
</feature>
<keyword evidence="4" id="KW-1185">Reference proteome</keyword>
<feature type="compositionally biased region" description="Acidic residues" evidence="1">
    <location>
        <begin position="490"/>
        <end position="501"/>
    </location>
</feature>
<proteinExistence type="predicted"/>
<organism evidence="3 4">
    <name type="scientific">Streptococcus caprae</name>
    <dbReference type="NCBI Taxonomy" id="1640501"/>
    <lineage>
        <taxon>Bacteria</taxon>
        <taxon>Bacillati</taxon>
        <taxon>Bacillota</taxon>
        <taxon>Bacilli</taxon>
        <taxon>Lactobacillales</taxon>
        <taxon>Streptococcaceae</taxon>
        <taxon>Streptococcus</taxon>
    </lineage>
</organism>
<dbReference type="RefSeq" id="WP_380426067.1">
    <property type="nucleotide sequence ID" value="NZ_JBHRZV010000033.1"/>
</dbReference>